<name>A0A383RB42_PAEAL</name>
<accession>A0A383RB42</accession>
<organism evidence="1 2">
    <name type="scientific">Paenibacillus alvei</name>
    <name type="common">Bacillus alvei</name>
    <dbReference type="NCBI Taxonomy" id="44250"/>
    <lineage>
        <taxon>Bacteria</taxon>
        <taxon>Bacillati</taxon>
        <taxon>Bacillota</taxon>
        <taxon>Bacilli</taxon>
        <taxon>Bacillales</taxon>
        <taxon>Paenibacillaceae</taxon>
        <taxon>Paenibacillus</taxon>
    </lineage>
</organism>
<dbReference type="AlphaFoldDB" id="A0A383RB42"/>
<dbReference type="EMBL" id="LS992241">
    <property type="protein sequence ID" value="SYX83871.1"/>
    <property type="molecule type" value="Genomic_DNA"/>
</dbReference>
<evidence type="ECO:0000313" key="1">
    <source>
        <dbReference type="EMBL" id="SYX83871.1"/>
    </source>
</evidence>
<sequence length="414" mass="47900">MKRYLLSIILGVCTLGILCTYYTYGAADHLPAYKLVTVQGDPKEGEGIELSAIYRGIGLEPLSINMEGSSYQSRETFRDKLFYLRSWRNFSKGVGQLFRDHRQFMRGMINPYGFYKDNEWLIYAKRNITSGQSSKKQFQLQVDLLNRNTNEEKQYVTEIPTDSTIDYINVYDVQRINDQLHVLIKQGKKGYALLQYFDYVLDMKSGTLIEGKQVTHWKNNADVKIKTEVLSLSNDIAPNEYMVFQVHESKFKKGKDHSFYYVPISVHLYVYSYRTGKLSALPKQPVPKQPIPKQKIDTNPSYYLESNSLVYANFDQNAIKLTRYNLDTGLEEREYVKIETSELGIDKIQSFVLTHNRVNILSKKGSTNLVVILDTSDGKTRYMGQVAYEGPESERDKEMDFLWIYNLNTLETAS</sequence>
<dbReference type="SUPFAM" id="SSF69304">
    <property type="entry name" value="Tricorn protease N-terminal domain"/>
    <property type="match status" value="1"/>
</dbReference>
<reference evidence="2" key="1">
    <citation type="submission" date="2018-08" db="EMBL/GenBank/DDBJ databases">
        <authorList>
            <person name="Chevrot R."/>
        </authorList>
    </citation>
    <scope>NUCLEOTIDE SEQUENCE [LARGE SCALE GENOMIC DNA]</scope>
</reference>
<gene>
    <name evidence="1" type="ORF">PBLR_12293</name>
</gene>
<dbReference type="Proteomes" id="UP000304148">
    <property type="component" value="Chromosome"/>
</dbReference>
<dbReference type="RefSeq" id="WP_138185870.1">
    <property type="nucleotide sequence ID" value="NZ_LS992241.1"/>
</dbReference>
<evidence type="ECO:0000313" key="2">
    <source>
        <dbReference type="Proteomes" id="UP000304148"/>
    </source>
</evidence>
<protein>
    <submittedName>
        <fullName evidence="1">Uncharacterized protein</fullName>
    </submittedName>
</protein>
<proteinExistence type="predicted"/>